<feature type="coiled-coil region" evidence="13">
    <location>
        <begin position="177"/>
        <end position="211"/>
    </location>
</feature>
<evidence type="ECO:0000256" key="4">
    <source>
        <dbReference type="ARBA" id="ARBA00022692"/>
    </source>
</evidence>
<dbReference type="RefSeq" id="XP_026603517.1">
    <property type="nucleotide sequence ID" value="XM_026747685.1"/>
</dbReference>
<dbReference type="Pfam" id="PF05546">
    <property type="entry name" value="She9_MDM33"/>
    <property type="match status" value="1"/>
</dbReference>
<keyword evidence="16" id="KW-1185">Reference proteome</keyword>
<dbReference type="Proteomes" id="UP000256690">
    <property type="component" value="Unassembled WGS sequence"/>
</dbReference>
<evidence type="ECO:0000256" key="9">
    <source>
        <dbReference type="ARBA" id="ARBA00023128"/>
    </source>
</evidence>
<gene>
    <name evidence="15" type="ORF">DSM5745_05669</name>
</gene>
<feature type="region of interest" description="Disordered" evidence="14">
    <location>
        <begin position="488"/>
        <end position="577"/>
    </location>
</feature>
<dbReference type="GO" id="GO:0007007">
    <property type="term" value="P:inner mitochondrial membrane organization"/>
    <property type="evidence" value="ECO:0007669"/>
    <property type="project" value="TreeGrafter"/>
</dbReference>
<dbReference type="AlphaFoldDB" id="A0A3D8RXN3"/>
<name>A0A3D8RXN3_9EURO</name>
<feature type="region of interest" description="Disordered" evidence="14">
    <location>
        <begin position="348"/>
        <end position="411"/>
    </location>
</feature>
<dbReference type="EMBL" id="PVWQ01000006">
    <property type="protein sequence ID" value="RDW78817.1"/>
    <property type="molecule type" value="Genomic_DNA"/>
</dbReference>
<evidence type="ECO:0000256" key="3">
    <source>
        <dbReference type="ARBA" id="ARBA00011182"/>
    </source>
</evidence>
<comment type="caution">
    <text evidence="15">The sequence shown here is derived from an EMBL/GenBank/DDBJ whole genome shotgun (WGS) entry which is preliminary data.</text>
</comment>
<sequence>MQSVPGLFRQSLRTNLKIPRTSLCRRSPIASSPTTKVLHYPRDSRRNFSVCLRCQFRSQPALLSDELKKPADASPDGKSKDEVIALGAPESAPQSTRTETGAGDQGTPQAADAVHTQGHEGKGNAEPSSTETGGLPSYLENRRSQLSKQFTEMMDNMQSNVFVAGQRLNDLTGYSSIEALKRSIQEQEERLRAARLQVRAAKDAYAAAINRRSTSQREVNELLQRKHAWSPADLERFTHLYRNDHTNEVAENETQEALSAAERESEEAAASLTKSILSRYHEEQVWSDKIRRMSTWGTWGLMGVNVLLFLVFQIAVEPWRRKRLVKGFEEKVLEAIEKEKILVHAQPVPSAETAAAPEVSASVSTTPSTADNITSDESPDVTAHSTTPTTLTEDQPPANTASELTGSFNPSTLQFPSSMSVESWRQYLHDLLSESPVTVTQRDLSIVAATSAAAGAAAMGLVFALFNNDPTLAEAWAVVQRAIERDENARRRGRGQSSAPSTTTIAAADADAPAGVKTTKAQKRRQERRDTEKKGDEASKRGEDKKKGEGENNNDDKEGLKKGMKDKHDEGGAAIKV</sequence>
<keyword evidence="7 12" id="KW-1133">Transmembrane helix</keyword>
<dbReference type="PANTHER" id="PTHR31961:SF3">
    <property type="entry name" value="SENSITIVE TO HIGH EXPRESSION PROTEIN 9, MITOCHONDRIAL"/>
    <property type="match status" value="1"/>
</dbReference>
<evidence type="ECO:0000256" key="1">
    <source>
        <dbReference type="ARBA" id="ARBA00004448"/>
    </source>
</evidence>
<evidence type="ECO:0000256" key="11">
    <source>
        <dbReference type="ARBA" id="ARBA00024807"/>
    </source>
</evidence>
<feature type="compositionally biased region" description="Basic and acidic residues" evidence="14">
    <location>
        <begin position="527"/>
        <end position="571"/>
    </location>
</feature>
<comment type="function">
    <text evidence="11">Required for the maintenance of the structure of the mitochondrial inner membrane. Involved in mitochondrial morphology. Causes growth arrest when highly overexpressed.</text>
</comment>
<evidence type="ECO:0000313" key="15">
    <source>
        <dbReference type="EMBL" id="RDW78817.1"/>
    </source>
</evidence>
<protein>
    <recommendedName>
        <fullName evidence="12">Sensitive to high expression protein 9, mitochondrial</fullName>
    </recommendedName>
</protein>
<evidence type="ECO:0000256" key="13">
    <source>
        <dbReference type="SAM" id="Coils"/>
    </source>
</evidence>
<evidence type="ECO:0000256" key="2">
    <source>
        <dbReference type="ARBA" id="ARBA00007472"/>
    </source>
</evidence>
<dbReference type="OrthoDB" id="5595506at2759"/>
<feature type="compositionally biased region" description="Low complexity" evidence="14">
    <location>
        <begin position="497"/>
        <end position="514"/>
    </location>
</feature>
<keyword evidence="6 12" id="KW-0809">Transit peptide</keyword>
<dbReference type="GeneID" id="38116039"/>
<comment type="similarity">
    <text evidence="2 12">Belongs to the SHE9 family.</text>
</comment>
<dbReference type="GO" id="GO:0005743">
    <property type="term" value="C:mitochondrial inner membrane"/>
    <property type="evidence" value="ECO:0007669"/>
    <property type="project" value="UniProtKB-SubCell"/>
</dbReference>
<keyword evidence="9 12" id="KW-0496">Mitochondrion</keyword>
<comment type="subcellular location">
    <subcellularLocation>
        <location evidence="1 12">Mitochondrion inner membrane</location>
        <topology evidence="1 12">Multi-pass membrane protein</topology>
    </subcellularLocation>
</comment>
<dbReference type="InterPro" id="IPR008839">
    <property type="entry name" value="MDM33_fungi"/>
</dbReference>
<feature type="transmembrane region" description="Helical" evidence="12">
    <location>
        <begin position="444"/>
        <end position="466"/>
    </location>
</feature>
<keyword evidence="10 12" id="KW-0472">Membrane</keyword>
<feature type="region of interest" description="Disordered" evidence="14">
    <location>
        <begin position="87"/>
        <end position="137"/>
    </location>
</feature>
<organism evidence="15 16">
    <name type="scientific">Aspergillus mulundensis</name>
    <dbReference type="NCBI Taxonomy" id="1810919"/>
    <lineage>
        <taxon>Eukaryota</taxon>
        <taxon>Fungi</taxon>
        <taxon>Dikarya</taxon>
        <taxon>Ascomycota</taxon>
        <taxon>Pezizomycotina</taxon>
        <taxon>Eurotiomycetes</taxon>
        <taxon>Eurotiomycetidae</taxon>
        <taxon>Eurotiales</taxon>
        <taxon>Aspergillaceae</taxon>
        <taxon>Aspergillus</taxon>
        <taxon>Aspergillus subgen. Nidulantes</taxon>
    </lineage>
</organism>
<feature type="compositionally biased region" description="Low complexity" evidence="14">
    <location>
        <begin position="359"/>
        <end position="370"/>
    </location>
</feature>
<evidence type="ECO:0000256" key="10">
    <source>
        <dbReference type="ARBA" id="ARBA00023136"/>
    </source>
</evidence>
<evidence type="ECO:0000256" key="14">
    <source>
        <dbReference type="SAM" id="MobiDB-lite"/>
    </source>
</evidence>
<proteinExistence type="inferred from homology"/>
<evidence type="ECO:0000313" key="16">
    <source>
        <dbReference type="Proteomes" id="UP000256690"/>
    </source>
</evidence>
<feature type="compositionally biased region" description="Polar residues" evidence="14">
    <location>
        <begin position="383"/>
        <end position="411"/>
    </location>
</feature>
<evidence type="ECO:0000256" key="7">
    <source>
        <dbReference type="ARBA" id="ARBA00022989"/>
    </source>
</evidence>
<keyword evidence="4 12" id="KW-0812">Transmembrane</keyword>
<evidence type="ECO:0000256" key="12">
    <source>
        <dbReference type="RuleBase" id="RU364128"/>
    </source>
</evidence>
<evidence type="ECO:0000256" key="5">
    <source>
        <dbReference type="ARBA" id="ARBA00022792"/>
    </source>
</evidence>
<reference evidence="15 16" key="1">
    <citation type="journal article" date="2018" name="IMA Fungus">
        <title>IMA Genome-F 9: Draft genome sequence of Annulohypoxylon stygium, Aspergillus mulundensis, Berkeleyomyces basicola (syn. Thielaviopsis basicola), Ceratocystis smalleyi, two Cercospora beticola strains, Coleophoma cylindrospora, Fusarium fracticaudum, Phialophora cf. hyalina, and Morchella septimelata.</title>
        <authorList>
            <person name="Wingfield B.D."/>
            <person name="Bills G.F."/>
            <person name="Dong Y."/>
            <person name="Huang W."/>
            <person name="Nel W.J."/>
            <person name="Swalarsk-Parry B.S."/>
            <person name="Vaghefi N."/>
            <person name="Wilken P.M."/>
            <person name="An Z."/>
            <person name="de Beer Z.W."/>
            <person name="De Vos L."/>
            <person name="Chen L."/>
            <person name="Duong T.A."/>
            <person name="Gao Y."/>
            <person name="Hammerbacher A."/>
            <person name="Kikkert J.R."/>
            <person name="Li Y."/>
            <person name="Li H."/>
            <person name="Li K."/>
            <person name="Li Q."/>
            <person name="Liu X."/>
            <person name="Ma X."/>
            <person name="Naidoo K."/>
            <person name="Pethybridge S.J."/>
            <person name="Sun J."/>
            <person name="Steenkamp E.T."/>
            <person name="van der Nest M.A."/>
            <person name="van Wyk S."/>
            <person name="Wingfield M.J."/>
            <person name="Xiong C."/>
            <person name="Yue Q."/>
            <person name="Zhang X."/>
        </authorList>
    </citation>
    <scope>NUCLEOTIDE SEQUENCE [LARGE SCALE GENOMIC DNA]</scope>
    <source>
        <strain evidence="15 16">DSM 5745</strain>
    </source>
</reference>
<evidence type="ECO:0000256" key="6">
    <source>
        <dbReference type="ARBA" id="ARBA00022946"/>
    </source>
</evidence>
<keyword evidence="5 12" id="KW-0999">Mitochondrion inner membrane</keyword>
<dbReference type="PANTHER" id="PTHR31961">
    <property type="entry name" value="SENSITIVE TO HIGH EXPRESSION PROTEIN 9, MITOCHONDRIAL"/>
    <property type="match status" value="1"/>
</dbReference>
<evidence type="ECO:0000256" key="8">
    <source>
        <dbReference type="ARBA" id="ARBA00023054"/>
    </source>
</evidence>
<feature type="transmembrane region" description="Helical" evidence="12">
    <location>
        <begin position="296"/>
        <end position="316"/>
    </location>
</feature>
<keyword evidence="8 13" id="KW-0175">Coiled coil</keyword>
<accession>A0A3D8RXN3</accession>
<comment type="subunit">
    <text evidence="3 12">Homooligomer.</text>
</comment>